<proteinExistence type="predicted"/>
<gene>
    <name evidence="2" type="ORF">S01H4_43073</name>
</gene>
<evidence type="ECO:0000256" key="1">
    <source>
        <dbReference type="SAM" id="Phobius"/>
    </source>
</evidence>
<comment type="caution">
    <text evidence="2">The sequence shown here is derived from an EMBL/GenBank/DDBJ whole genome shotgun (WGS) entry which is preliminary data.</text>
</comment>
<sequence length="262" mass="30632">FSFLERKRLLAPWLYKFFGITFTKYLYSAIKLLVHPLLRILLAFVFLIFINYRGGDLLLSSFVLFILLSFLRKQKYEDRFLPVGKISDDFQTLDNWEVKTGEPEKETNFGNPAPALRLKKVSGQRTNSFVILKNILTEEGIIECDFYLEQDALLNIVFFCDKAKDNWYMARFDSRGNYPDGFLIKNQGSGVNWRNFRMSGTQTSAKKWWRARVEFDSTRVAVFRDGELLVEFNNPQILGRSIGLFNEVNHVHVDNFSFIEKA</sequence>
<keyword evidence="1" id="KW-1133">Transmembrane helix</keyword>
<dbReference type="Gene3D" id="2.60.120.560">
    <property type="entry name" value="Exo-inulinase, domain 1"/>
    <property type="match status" value="1"/>
</dbReference>
<name>X1DHV5_9ZZZZ</name>
<protein>
    <recommendedName>
        <fullName evidence="3">3-keto-disaccharide hydrolase domain-containing protein</fullName>
    </recommendedName>
</protein>
<accession>X1DHV5</accession>
<evidence type="ECO:0000313" key="2">
    <source>
        <dbReference type="EMBL" id="GAG95976.1"/>
    </source>
</evidence>
<feature type="non-terminal residue" evidence="2">
    <location>
        <position position="1"/>
    </location>
</feature>
<keyword evidence="1" id="KW-0812">Transmembrane</keyword>
<keyword evidence="1" id="KW-0472">Membrane</keyword>
<feature type="transmembrane region" description="Helical" evidence="1">
    <location>
        <begin position="55"/>
        <end position="71"/>
    </location>
</feature>
<organism evidence="2">
    <name type="scientific">marine sediment metagenome</name>
    <dbReference type="NCBI Taxonomy" id="412755"/>
    <lineage>
        <taxon>unclassified sequences</taxon>
        <taxon>metagenomes</taxon>
        <taxon>ecological metagenomes</taxon>
    </lineage>
</organism>
<reference evidence="2" key="1">
    <citation type="journal article" date="2014" name="Front. Microbiol.">
        <title>High frequency of phylogenetically diverse reductive dehalogenase-homologous genes in deep subseafloor sedimentary metagenomes.</title>
        <authorList>
            <person name="Kawai M."/>
            <person name="Futagami T."/>
            <person name="Toyoda A."/>
            <person name="Takaki Y."/>
            <person name="Nishi S."/>
            <person name="Hori S."/>
            <person name="Arai W."/>
            <person name="Tsubouchi T."/>
            <person name="Morono Y."/>
            <person name="Uchiyama I."/>
            <person name="Ito T."/>
            <person name="Fujiyama A."/>
            <person name="Inagaki F."/>
            <person name="Takami H."/>
        </authorList>
    </citation>
    <scope>NUCLEOTIDE SEQUENCE</scope>
    <source>
        <strain evidence="2">Expedition CK06-06</strain>
    </source>
</reference>
<dbReference type="AlphaFoldDB" id="X1DHV5"/>
<evidence type="ECO:0008006" key="3">
    <source>
        <dbReference type="Google" id="ProtNLM"/>
    </source>
</evidence>
<dbReference type="EMBL" id="BART01023723">
    <property type="protein sequence ID" value="GAG95976.1"/>
    <property type="molecule type" value="Genomic_DNA"/>
</dbReference>